<dbReference type="Proteomes" id="UP000231057">
    <property type="component" value="Chromosome"/>
</dbReference>
<dbReference type="PANTHER" id="PTHR37957:SF1">
    <property type="entry name" value="PHYTASE-LIKE DOMAIN-CONTAINING PROTEIN"/>
    <property type="match status" value="1"/>
</dbReference>
<reference evidence="3" key="2">
    <citation type="journal article" date="2022" name="Front. Microbiol.">
        <title>Comparative Genomic Analysis Revealed Distinct Molecular Components and Organization of CO2-Concentrating Mechanism in Thermophilic Cyanobacteria.</title>
        <authorList>
            <person name="Tang J."/>
            <person name="Zhou H."/>
            <person name="Yao D."/>
            <person name="Riaz S."/>
            <person name="You D."/>
            <person name="Klepacz-Smolka A."/>
            <person name="Daroch M."/>
        </authorList>
    </citation>
    <scope>NUCLEOTIDE SEQUENCE [LARGE SCALE GENOMIC DNA]</scope>
    <source>
        <strain evidence="3">PCC 6715</strain>
    </source>
</reference>
<dbReference type="OrthoDB" id="292013at2"/>
<protein>
    <recommendedName>
        <fullName evidence="1">Phytase-like domain-containing protein</fullName>
    </recommendedName>
</protein>
<dbReference type="InterPro" id="IPR027372">
    <property type="entry name" value="Phytase-like_dom"/>
</dbReference>
<sequence length="368" mass="40015">MPLPRFWLGCIGCVLLVSLLWGCALPQVRAEDRLFLNVTVEYRGELSLPAGTLVDGTVVGGISGLTYDPQQQQFYAISDDRQQPRFYGLALSLPSAVSTYEGAIEPKFVTFLTQANGDLYPANTADTEGIGLTPDGRLMISSEGVTATSSLPWIKEFVLNGQQERALPIPAYYLPEETGQKGIRNNLGFEALTLSPTGDRLFVGVESALSQDLRPNQPIYCRLLHYLRGDVLPVLLAEHVYPLDPAPAGSIANGLVELLALDNGGHFLSLERTYSPQNGYGIKLFEMSLAGATDTLGMAILPVDLPSLQPVRKRLILDLTTLGIPLTNLEGMALGYPFADGSRSLWIIGDNDFDAQIPTQALVFRVQF</sequence>
<reference evidence="2 3" key="1">
    <citation type="submission" date="2016-11" db="EMBL/GenBank/DDBJ databases">
        <title>Complete genome sequence of thermophilic cyanobacteria strain Synechococcus sp. PCC6715.</title>
        <authorList>
            <person name="Tang J."/>
            <person name="Daroch M."/>
            <person name="Liang Y."/>
            <person name="Jiang D."/>
            <person name="Shah M."/>
        </authorList>
    </citation>
    <scope>NUCLEOTIDE SEQUENCE [LARGE SCALE GENOMIC DNA]</scope>
    <source>
        <strain evidence="2 3">PCC 6715</strain>
    </source>
</reference>
<dbReference type="PANTHER" id="PTHR37957">
    <property type="entry name" value="BLR7070 PROTEIN"/>
    <property type="match status" value="1"/>
</dbReference>
<evidence type="ECO:0000313" key="2">
    <source>
        <dbReference type="EMBL" id="ATS19251.1"/>
    </source>
</evidence>
<organism evidence="2 3">
    <name type="scientific">Parathermosynechococcus lividus PCC 6715</name>
    <dbReference type="NCBI Taxonomy" id="1917166"/>
    <lineage>
        <taxon>Bacteria</taxon>
        <taxon>Bacillati</taxon>
        <taxon>Cyanobacteriota</taxon>
        <taxon>Cyanophyceae</taxon>
        <taxon>Acaryochloridales</taxon>
        <taxon>Thermosynechococcaceae</taxon>
        <taxon>Parathermosynechococcus</taxon>
    </lineage>
</organism>
<evidence type="ECO:0000259" key="1">
    <source>
        <dbReference type="Pfam" id="PF13449"/>
    </source>
</evidence>
<keyword evidence="3" id="KW-1185">Reference proteome</keyword>
<dbReference type="AlphaFoldDB" id="A0A2D2Q3Z5"/>
<dbReference type="EMBL" id="CP018092">
    <property type="protein sequence ID" value="ATS19251.1"/>
    <property type="molecule type" value="Genomic_DNA"/>
</dbReference>
<name>A0A2D2Q3Z5_PARLV</name>
<dbReference type="Pfam" id="PF13449">
    <property type="entry name" value="Phytase-like"/>
    <property type="match status" value="1"/>
</dbReference>
<dbReference type="RefSeq" id="WP_099799588.1">
    <property type="nucleotide sequence ID" value="NZ_CP018092.1"/>
</dbReference>
<proteinExistence type="predicted"/>
<gene>
    <name evidence="2" type="ORF">BRW62_11455</name>
</gene>
<feature type="domain" description="Phytase-like" evidence="1">
    <location>
        <begin position="58"/>
        <end position="353"/>
    </location>
</feature>
<accession>A0A2D2Q3Z5</accession>
<evidence type="ECO:0000313" key="3">
    <source>
        <dbReference type="Proteomes" id="UP000231057"/>
    </source>
</evidence>
<dbReference type="KEGG" id="slw:BRW62_11455"/>